<feature type="transmembrane region" description="Helical" evidence="1">
    <location>
        <begin position="50"/>
        <end position="68"/>
    </location>
</feature>
<evidence type="ECO:0000313" key="2">
    <source>
        <dbReference type="EnsemblMetazoa" id="GBRI002306-PA"/>
    </source>
</evidence>
<reference evidence="2" key="2">
    <citation type="submission" date="2020-05" db="UniProtKB">
        <authorList>
            <consortium name="EnsemblMetazoa"/>
        </authorList>
    </citation>
    <scope>IDENTIFICATION</scope>
    <source>
        <strain evidence="2">IAEA</strain>
    </source>
</reference>
<keyword evidence="1" id="KW-0472">Membrane</keyword>
<protein>
    <submittedName>
        <fullName evidence="2">Uncharacterized protein</fullName>
    </submittedName>
</protein>
<dbReference type="AlphaFoldDB" id="A0A1A9W0W4"/>
<keyword evidence="1" id="KW-1133">Transmembrane helix</keyword>
<keyword evidence="1" id="KW-0812">Transmembrane</keyword>
<proteinExistence type="predicted"/>
<evidence type="ECO:0000256" key="1">
    <source>
        <dbReference type="SAM" id="Phobius"/>
    </source>
</evidence>
<name>A0A1A9W0W4_9MUSC</name>
<sequence length="130" mass="14275">MSTYKKKALVTLPYALNDELRGSPYKSYTATSSNDLSFLSSCTEASDQSILLRASVMIFVTVAHALVFRNCFPLAHAPSLENFHCYNIFAAVSHMPSSVCILILLLYSLLQASVAICSCECITKDNIILI</sequence>
<dbReference type="Proteomes" id="UP000091820">
    <property type="component" value="Unassembled WGS sequence"/>
</dbReference>
<dbReference type="EnsemblMetazoa" id="GBRI002306-RA">
    <property type="protein sequence ID" value="GBRI002306-PA"/>
    <property type="gene ID" value="GBRI002306"/>
</dbReference>
<accession>A0A1A9W0W4</accession>
<evidence type="ECO:0000313" key="3">
    <source>
        <dbReference type="Proteomes" id="UP000091820"/>
    </source>
</evidence>
<feature type="transmembrane region" description="Helical" evidence="1">
    <location>
        <begin position="88"/>
        <end position="110"/>
    </location>
</feature>
<organism evidence="2 3">
    <name type="scientific">Glossina brevipalpis</name>
    <dbReference type="NCBI Taxonomy" id="37001"/>
    <lineage>
        <taxon>Eukaryota</taxon>
        <taxon>Metazoa</taxon>
        <taxon>Ecdysozoa</taxon>
        <taxon>Arthropoda</taxon>
        <taxon>Hexapoda</taxon>
        <taxon>Insecta</taxon>
        <taxon>Pterygota</taxon>
        <taxon>Neoptera</taxon>
        <taxon>Endopterygota</taxon>
        <taxon>Diptera</taxon>
        <taxon>Brachycera</taxon>
        <taxon>Muscomorpha</taxon>
        <taxon>Hippoboscoidea</taxon>
        <taxon>Glossinidae</taxon>
        <taxon>Glossina</taxon>
    </lineage>
</organism>
<keyword evidence="3" id="KW-1185">Reference proteome</keyword>
<reference evidence="3" key="1">
    <citation type="submission" date="2014-03" db="EMBL/GenBank/DDBJ databases">
        <authorList>
            <person name="Aksoy S."/>
            <person name="Warren W."/>
            <person name="Wilson R.K."/>
        </authorList>
    </citation>
    <scope>NUCLEOTIDE SEQUENCE [LARGE SCALE GENOMIC DNA]</scope>
    <source>
        <strain evidence="3">IAEA</strain>
    </source>
</reference>
<dbReference type="VEuPathDB" id="VectorBase:GBRI002306"/>